<dbReference type="KEGG" id="capn:CBG49_05290"/>
<keyword evidence="3" id="KW-1185">Reference proteome</keyword>
<accession>A0A1Z4BMS1</accession>
<evidence type="ECO:0000313" key="2">
    <source>
        <dbReference type="EMBL" id="ASF42537.1"/>
    </source>
</evidence>
<proteinExistence type="predicted"/>
<protein>
    <submittedName>
        <fullName evidence="2">Uncharacterized protein</fullName>
    </submittedName>
</protein>
<keyword evidence="1" id="KW-1133">Transmembrane helix</keyword>
<feature type="transmembrane region" description="Helical" evidence="1">
    <location>
        <begin position="49"/>
        <end position="69"/>
    </location>
</feature>
<evidence type="ECO:0000313" key="3">
    <source>
        <dbReference type="Proteomes" id="UP000197007"/>
    </source>
</evidence>
<keyword evidence="1" id="KW-0472">Membrane</keyword>
<organism evidence="2 3">
    <name type="scientific">Capnocytophaga endodontalis</name>
    <dbReference type="NCBI Taxonomy" id="2708117"/>
    <lineage>
        <taxon>Bacteria</taxon>
        <taxon>Pseudomonadati</taxon>
        <taxon>Bacteroidota</taxon>
        <taxon>Flavobacteriia</taxon>
        <taxon>Flavobacteriales</taxon>
        <taxon>Flavobacteriaceae</taxon>
        <taxon>Capnocytophaga</taxon>
    </lineage>
</organism>
<dbReference type="RefSeq" id="WP_088593674.1">
    <property type="nucleotide sequence ID" value="NZ_CP022022.1"/>
</dbReference>
<dbReference type="Proteomes" id="UP000197007">
    <property type="component" value="Chromosome"/>
</dbReference>
<feature type="transmembrane region" description="Helical" evidence="1">
    <location>
        <begin position="21"/>
        <end position="43"/>
    </location>
</feature>
<dbReference type="AlphaFoldDB" id="A0A1Z4BMS1"/>
<reference evidence="3" key="1">
    <citation type="submission" date="2017-06" db="EMBL/GenBank/DDBJ databases">
        <title>Complete genome sequence of Capnocytophaga sp. KCOM 1579 (=ChDC OS43) isolated from a human refractory periapical abscess lesion.</title>
        <authorList>
            <person name="Kook J.-K."/>
            <person name="Park S.-N."/>
            <person name="Lim Y.K."/>
            <person name="Roh H."/>
        </authorList>
    </citation>
    <scope>NUCLEOTIDE SEQUENCE [LARGE SCALE GENOMIC DNA]</scope>
    <source>
        <strain evidence="3">ChDC OS43</strain>
    </source>
</reference>
<sequence>MNTYQKNNTFEAQRPQSVKKTIINLLGVITLVLAIFVLIASFIPIIGEIAFIGGAVVILLAAIGLYFAAIYGIGKALLIAALSLSMAGTGISIKKFIDYNEAHASEIHSGGSSGGHHHSWGDDD</sequence>
<gene>
    <name evidence="2" type="ORF">CBG49_05290</name>
</gene>
<dbReference type="EMBL" id="CP022022">
    <property type="protein sequence ID" value="ASF42537.1"/>
    <property type="molecule type" value="Genomic_DNA"/>
</dbReference>
<keyword evidence="1" id="KW-0812">Transmembrane</keyword>
<name>A0A1Z4BMS1_9FLAO</name>
<evidence type="ECO:0000256" key="1">
    <source>
        <dbReference type="SAM" id="Phobius"/>
    </source>
</evidence>
<feature type="transmembrane region" description="Helical" evidence="1">
    <location>
        <begin position="76"/>
        <end position="93"/>
    </location>
</feature>